<dbReference type="Proteomes" id="UP000076482">
    <property type="component" value="Unassembled WGS sequence"/>
</dbReference>
<keyword evidence="2" id="KW-1133">Transmembrane helix</keyword>
<evidence type="ECO:0000313" key="4">
    <source>
        <dbReference type="Proteomes" id="UP000076482"/>
    </source>
</evidence>
<dbReference type="PATRIC" id="fig|1396.535.peg.4101"/>
<dbReference type="EMBL" id="LJKE01000015">
    <property type="protein sequence ID" value="KZD71895.1"/>
    <property type="molecule type" value="Genomic_DNA"/>
</dbReference>
<name>A0A161SV83_BACCE</name>
<sequence>MDNSIDEKLISLKNNLDPMLLAVNSNYKKVKTKNGFERMWLPLLMFYPMKQLVSLVTFGKYGMKVSKVQGITASIIAAAPFLSGFITSLEKIVADLSYFQIGISAFVVWYLFTVLYTFLQMPNWKNEELFHIDAYRLFRPNEYKLIEPFLGTNFSIESINNYLIRNSSERAILEIKEQGREEVSQLIDQLEDLDSALTDCEQRLIFTNEIIFNLIENLALITDDNITCEHLYLIRSPFVIYSVTNGQFLLEHKEYPRHTFPTSFNITEGLHTQEPFVECYQSNKLVHKGSNSYSFKTTLDENICWIITYFPTEEDAFALHGIFENEIVDEGNTLNSITFINMLNSHFKILHKKNYVNKKL</sequence>
<keyword evidence="2" id="KW-0812">Transmembrane</keyword>
<gene>
    <name evidence="3" type="ORF">B4088_0356</name>
</gene>
<organism evidence="3 4">
    <name type="scientific">Bacillus cereus</name>
    <dbReference type="NCBI Taxonomy" id="1396"/>
    <lineage>
        <taxon>Bacteria</taxon>
        <taxon>Bacillati</taxon>
        <taxon>Bacillota</taxon>
        <taxon>Bacilli</taxon>
        <taxon>Bacillales</taxon>
        <taxon>Bacillaceae</taxon>
        <taxon>Bacillus</taxon>
        <taxon>Bacillus cereus group</taxon>
    </lineage>
</organism>
<feature type="coiled-coil region" evidence="1">
    <location>
        <begin position="173"/>
        <end position="203"/>
    </location>
</feature>
<reference evidence="3 4" key="1">
    <citation type="submission" date="2015-09" db="EMBL/GenBank/DDBJ databases">
        <title>Bacillus cereus food isolates.</title>
        <authorList>
            <person name="Boekhorst J."/>
        </authorList>
    </citation>
    <scope>NUCLEOTIDE SEQUENCE [LARGE SCALE GENOMIC DNA]</scope>
    <source>
        <strain evidence="3 4">B4088</strain>
    </source>
</reference>
<comment type="caution">
    <text evidence="3">The sequence shown here is derived from an EMBL/GenBank/DDBJ whole genome shotgun (WGS) entry which is preliminary data.</text>
</comment>
<evidence type="ECO:0000256" key="2">
    <source>
        <dbReference type="SAM" id="Phobius"/>
    </source>
</evidence>
<feature type="transmembrane region" description="Helical" evidence="2">
    <location>
        <begin position="98"/>
        <end position="119"/>
    </location>
</feature>
<proteinExistence type="predicted"/>
<dbReference type="AlphaFoldDB" id="A0A161SV83"/>
<dbReference type="RefSeq" id="WP_063259593.1">
    <property type="nucleotide sequence ID" value="NZ_LJKE01000015.1"/>
</dbReference>
<evidence type="ECO:0000313" key="3">
    <source>
        <dbReference type="EMBL" id="KZD71895.1"/>
    </source>
</evidence>
<protein>
    <submittedName>
        <fullName evidence="3">Uncharacterized protein</fullName>
    </submittedName>
</protein>
<keyword evidence="1" id="KW-0175">Coiled coil</keyword>
<keyword evidence="2" id="KW-0472">Membrane</keyword>
<accession>A0A161SV83</accession>
<feature type="transmembrane region" description="Helical" evidence="2">
    <location>
        <begin position="70"/>
        <end position="86"/>
    </location>
</feature>
<evidence type="ECO:0000256" key="1">
    <source>
        <dbReference type="SAM" id="Coils"/>
    </source>
</evidence>